<protein>
    <submittedName>
        <fullName evidence="1">Uncharacterized protein</fullName>
    </submittedName>
</protein>
<feature type="non-terminal residue" evidence="1">
    <location>
        <position position="1"/>
    </location>
</feature>
<gene>
    <name evidence="1" type="ORF">g.44547</name>
</gene>
<evidence type="ECO:0000313" key="1">
    <source>
        <dbReference type="EMBL" id="JAS21209.1"/>
    </source>
</evidence>
<feature type="non-terminal residue" evidence="1">
    <location>
        <position position="180"/>
    </location>
</feature>
<dbReference type="AlphaFoldDB" id="A0A1B6D699"/>
<name>A0A1B6D699_9HEMI</name>
<accession>A0A1B6D699</accession>
<reference evidence="1" key="1">
    <citation type="submission" date="2015-12" db="EMBL/GenBank/DDBJ databases">
        <title>De novo transcriptome assembly of four potential Pierce s Disease insect vectors from Arizona vineyards.</title>
        <authorList>
            <person name="Tassone E.E."/>
        </authorList>
    </citation>
    <scope>NUCLEOTIDE SEQUENCE</scope>
</reference>
<proteinExistence type="predicted"/>
<dbReference type="EMBL" id="GEDC01016089">
    <property type="protein sequence ID" value="JAS21209.1"/>
    <property type="molecule type" value="Transcribed_RNA"/>
</dbReference>
<sequence length="180" mass="20021">AIVDEDEGNYRVDFYNRGQRVMYCQISDTSSGQVLLPRDAKGPIYMGATVTAPASIDIRVIAEGGGVQRTGERRWFECKGDVKLRFVTPSFFPFNAVVVLRFSYTIQKADYDPATPPDLVIDISKAIDGFLAPPSFSSFGSIYKWTGYIVGRVLSSVTWPVLSFVTNYEVVQTDEVVHTL</sequence>
<organism evidence="1">
    <name type="scientific">Clastoptera arizonana</name>
    <name type="common">Arizona spittle bug</name>
    <dbReference type="NCBI Taxonomy" id="38151"/>
    <lineage>
        <taxon>Eukaryota</taxon>
        <taxon>Metazoa</taxon>
        <taxon>Ecdysozoa</taxon>
        <taxon>Arthropoda</taxon>
        <taxon>Hexapoda</taxon>
        <taxon>Insecta</taxon>
        <taxon>Pterygota</taxon>
        <taxon>Neoptera</taxon>
        <taxon>Paraneoptera</taxon>
        <taxon>Hemiptera</taxon>
        <taxon>Auchenorrhyncha</taxon>
        <taxon>Cercopoidea</taxon>
        <taxon>Clastopteridae</taxon>
        <taxon>Clastoptera</taxon>
    </lineage>
</organism>